<dbReference type="Pfam" id="PF09423">
    <property type="entry name" value="PhoD"/>
    <property type="match status" value="1"/>
</dbReference>
<evidence type="ECO:0000313" key="4">
    <source>
        <dbReference type="Proteomes" id="UP000662747"/>
    </source>
</evidence>
<dbReference type="InterPro" id="IPR038607">
    <property type="entry name" value="PhoD-like_sf"/>
</dbReference>
<dbReference type="InterPro" id="IPR032093">
    <property type="entry name" value="PhoD_N"/>
</dbReference>
<dbReference type="EMBL" id="CP071090">
    <property type="protein sequence ID" value="QSQ25497.1"/>
    <property type="molecule type" value="Genomic_DNA"/>
</dbReference>
<evidence type="ECO:0000259" key="1">
    <source>
        <dbReference type="Pfam" id="PF09423"/>
    </source>
</evidence>
<dbReference type="SUPFAM" id="SSF56300">
    <property type="entry name" value="Metallo-dependent phosphatases"/>
    <property type="match status" value="1"/>
</dbReference>
<dbReference type="InterPro" id="IPR006311">
    <property type="entry name" value="TAT_signal"/>
</dbReference>
<organism evidence="3 4">
    <name type="scientific">Pyxidicoccus parkwayensis</name>
    <dbReference type="NCBI Taxonomy" id="2813578"/>
    <lineage>
        <taxon>Bacteria</taxon>
        <taxon>Pseudomonadati</taxon>
        <taxon>Myxococcota</taxon>
        <taxon>Myxococcia</taxon>
        <taxon>Myxococcales</taxon>
        <taxon>Cystobacterineae</taxon>
        <taxon>Myxococcaceae</taxon>
        <taxon>Pyxidicoccus</taxon>
    </lineage>
</organism>
<dbReference type="PROSITE" id="PS51318">
    <property type="entry name" value="TAT"/>
    <property type="match status" value="1"/>
</dbReference>
<evidence type="ECO:0000259" key="2">
    <source>
        <dbReference type="Pfam" id="PF16655"/>
    </source>
</evidence>
<dbReference type="CDD" id="cd07389">
    <property type="entry name" value="MPP_PhoD"/>
    <property type="match status" value="1"/>
</dbReference>
<evidence type="ECO:0000313" key="3">
    <source>
        <dbReference type="EMBL" id="QSQ25497.1"/>
    </source>
</evidence>
<feature type="domain" description="PhoD-like phosphatase metallophosphatase" evidence="1">
    <location>
        <begin position="145"/>
        <end position="499"/>
    </location>
</feature>
<sequence>MPVLPRRTVLKGLALTAAGCAAPSELRRTVSPRPAPALPLGAQLGDVRAGAVTVWGKADRVSRLVVEWSEDPKLAKGVHRVEGPVLSGETDFTGVVDLTGLPAGRELHVRVLAEAGGRSGEAWQGRFLTAPDSPRDIHFTWSADVCGQGWGINPEWGGYKGYGAMRALRPDFFLHVGDVIYADNPLLPEVPLADGRVWRNRVTPAKSKVAETLEELRGNFAYNFLDAELRAFAREVPIAYQWDDHEVRNNWYPGRSLADDARYTQVSDAGVLAKRARQAFFEYSPVGGAARAEGRIHRQLAYGPHLDVFIPDVRAFRGPNTVNRQERPGPETAFLGRAQLDGLKAALAASTATWKVIATSMPLGLIIPDGKHPDGAHMEAWANGPGAPLGRELELAELLSFLKARRVRNVLFLTADVHYPAAHHYHPDRARFRDFDPFWEFVAGPLHAGTFGPNALDDTFGPEVRWHRPATGDNPAPWEGQQYFGSVRIQGKSGALTVALHDLTGAVLHQEQLEPMS</sequence>
<accession>A0ABX7P530</accession>
<dbReference type="Pfam" id="PF16655">
    <property type="entry name" value="PhoD_N"/>
    <property type="match status" value="1"/>
</dbReference>
<dbReference type="InterPro" id="IPR052900">
    <property type="entry name" value="Phospholipid_Metab_Enz"/>
</dbReference>
<proteinExistence type="predicted"/>
<feature type="domain" description="Phospholipase D N-terminal" evidence="2">
    <location>
        <begin position="41"/>
        <end position="127"/>
    </location>
</feature>
<dbReference type="InterPro" id="IPR018946">
    <property type="entry name" value="PhoD-like_MPP"/>
</dbReference>
<dbReference type="RefSeq" id="WP_206727052.1">
    <property type="nucleotide sequence ID" value="NZ_CP071090.1"/>
</dbReference>
<keyword evidence="4" id="KW-1185">Reference proteome</keyword>
<dbReference type="PANTHER" id="PTHR43606:SF1">
    <property type="entry name" value="PHOD-LIKE PHOSPHATASE METALLOPHOSPHATASE DOMAIN-CONTAINING PROTEIN"/>
    <property type="match status" value="1"/>
</dbReference>
<protein>
    <submittedName>
        <fullName evidence="3">Alkaline phosphatase D family protein</fullName>
    </submittedName>
</protein>
<reference evidence="3 4" key="1">
    <citation type="submission" date="2021-02" db="EMBL/GenBank/DDBJ databases">
        <title>De Novo genome assembly of isolated myxobacteria.</title>
        <authorList>
            <person name="Stevens D.C."/>
        </authorList>
    </citation>
    <scope>NUCLEOTIDE SEQUENCE [LARGE SCALE GENOMIC DNA]</scope>
    <source>
        <strain evidence="4">SCPEA02</strain>
    </source>
</reference>
<dbReference type="Gene3D" id="3.60.21.70">
    <property type="entry name" value="PhoD-like phosphatase"/>
    <property type="match status" value="1"/>
</dbReference>
<dbReference type="PANTHER" id="PTHR43606">
    <property type="entry name" value="PHOSPHATASE, PUTATIVE (AFU_ORTHOLOGUE AFUA_6G08710)-RELATED"/>
    <property type="match status" value="1"/>
</dbReference>
<name>A0ABX7P530_9BACT</name>
<gene>
    <name evidence="3" type="ORF">JY651_11430</name>
</gene>
<dbReference type="Proteomes" id="UP000662747">
    <property type="component" value="Chromosome"/>
</dbReference>
<dbReference type="InterPro" id="IPR029052">
    <property type="entry name" value="Metallo-depent_PP-like"/>
</dbReference>